<reference evidence="1 6" key="4">
    <citation type="submission" date="2019-11" db="EMBL/GenBank/DDBJ databases">
        <title>Draft Genome Sequence of Plant Growth-Promoting Rhizosphere-Associated Bacteria.</title>
        <authorList>
            <person name="Vasilyev I.Y."/>
            <person name="Radchenko V."/>
            <person name="Ilnitskaya E.V."/>
        </authorList>
    </citation>
    <scope>NUCLEOTIDE SEQUENCE [LARGE SCALE GENOMIC DNA]</scope>
    <source>
        <strain evidence="1 6">VRA_1sq_f</strain>
    </source>
</reference>
<sequence length="212" mass="25283">MAQRRLITEPKKAKTKESWFKRHKEKNEFISWLKIAPYKRIIDNKGQYIELADDRGYMQIFEIPGKDIDGLGEEEKQNTLVNYNTWLVQFQYGFSIYTTKLPTNTQKQIEYLQLCLYRNKQDLKKTSNPRIKAQLQDKIAILESNIQTEKQIQKEIYNSEFLLFLFGRSIKELDDITYKATSYGNMDFIPKVVTKDKKEQILEQFNNMNEKL</sequence>
<reference evidence="5" key="2">
    <citation type="submission" date="2017-04" db="EMBL/GenBank/DDBJ databases">
        <title>Function of individual gut microbiota members based on whole genome sequencing of pure cultures obtained from chicken caecum.</title>
        <authorList>
            <person name="Medvecky M."/>
            <person name="Cejkova D."/>
            <person name="Polansky O."/>
            <person name="Karasova D."/>
            <person name="Kubasova T."/>
            <person name="Cizek A."/>
            <person name="Rychlik I."/>
        </authorList>
    </citation>
    <scope>NUCLEOTIDE SEQUENCE [LARGE SCALE GENOMIC DNA]</scope>
    <source>
        <strain evidence="5">An84</strain>
    </source>
</reference>
<dbReference type="RefSeq" id="WP_081534474.1">
    <property type="nucleotide sequence ID" value="NZ_CP027644.1"/>
</dbReference>
<dbReference type="Proteomes" id="UP000192575">
    <property type="component" value="Unassembled WGS sequence"/>
</dbReference>
<dbReference type="Proteomes" id="UP000196255">
    <property type="component" value="Unassembled WGS sequence"/>
</dbReference>
<reference evidence="3" key="3">
    <citation type="journal article" date="2018" name="BMC Genomics">
        <title>Whole genome sequencing and function prediction of 133 gut anaerobes isolated from chicken caecum in pure cultures.</title>
        <authorList>
            <person name="Medvecky M."/>
            <person name="Cejkova D."/>
            <person name="Polansky O."/>
            <person name="Karasova D."/>
            <person name="Kubasova T."/>
            <person name="Cizek A."/>
            <person name="Rychlik I."/>
        </authorList>
    </citation>
    <scope>NUCLEOTIDE SEQUENCE</scope>
    <source>
        <strain evidence="3">An84</strain>
    </source>
</reference>
<evidence type="ECO:0000313" key="5">
    <source>
        <dbReference type="Proteomes" id="UP000196255"/>
    </source>
</evidence>
<organism evidence="2 4">
    <name type="scientific">Ligilactobacillus salivarius</name>
    <dbReference type="NCBI Taxonomy" id="1624"/>
    <lineage>
        <taxon>Bacteria</taxon>
        <taxon>Bacillati</taxon>
        <taxon>Bacillota</taxon>
        <taxon>Bacilli</taxon>
        <taxon>Lactobacillales</taxon>
        <taxon>Lactobacillaceae</taxon>
        <taxon>Ligilactobacillus</taxon>
    </lineage>
</organism>
<dbReference type="Proteomes" id="UP000437575">
    <property type="component" value="Unassembled WGS sequence"/>
</dbReference>
<dbReference type="EMBL" id="NFHF01000005">
    <property type="protein sequence ID" value="OUN19050.1"/>
    <property type="molecule type" value="Genomic_DNA"/>
</dbReference>
<evidence type="ECO:0000313" key="4">
    <source>
        <dbReference type="Proteomes" id="UP000192575"/>
    </source>
</evidence>
<accession>A0A1V9RC37</accession>
<evidence type="ECO:0000313" key="3">
    <source>
        <dbReference type="EMBL" id="OUN19050.1"/>
    </source>
</evidence>
<name>A0A1V9RC37_9LACO</name>
<dbReference type="AlphaFoldDB" id="A0A1V9RC37"/>
<dbReference type="EMBL" id="WKKZ01000253">
    <property type="protein sequence ID" value="MSE05478.1"/>
    <property type="molecule type" value="Genomic_DNA"/>
</dbReference>
<protein>
    <submittedName>
        <fullName evidence="2">Uncharacterized protein</fullName>
    </submittedName>
</protein>
<gene>
    <name evidence="3" type="ORF">B5G36_03435</name>
    <name evidence="2" type="ORF">B6U56_04635</name>
    <name evidence="1" type="ORF">GKC34_06515</name>
</gene>
<reference evidence="2 4" key="1">
    <citation type="submission" date="2017-03" db="EMBL/GenBank/DDBJ databases">
        <title>Phylogenomics and comparative genomics of Lactobacillus salivarius, a mammalian gut commensal.</title>
        <authorList>
            <person name="Harris H.M."/>
        </authorList>
    </citation>
    <scope>NUCLEOTIDE SEQUENCE [LARGE SCALE GENOMIC DNA]</scope>
    <source>
        <strain evidence="2 4">JCM 1047</strain>
    </source>
</reference>
<evidence type="ECO:0000313" key="2">
    <source>
        <dbReference type="EMBL" id="OQQ90576.1"/>
    </source>
</evidence>
<evidence type="ECO:0000313" key="6">
    <source>
        <dbReference type="Proteomes" id="UP000437575"/>
    </source>
</evidence>
<proteinExistence type="predicted"/>
<dbReference type="EMBL" id="NBEF01000017">
    <property type="protein sequence ID" value="OQQ90576.1"/>
    <property type="molecule type" value="Genomic_DNA"/>
</dbReference>
<comment type="caution">
    <text evidence="2">The sequence shown here is derived from an EMBL/GenBank/DDBJ whole genome shotgun (WGS) entry which is preliminary data.</text>
</comment>
<evidence type="ECO:0000313" key="1">
    <source>
        <dbReference type="EMBL" id="MSE05478.1"/>
    </source>
</evidence>